<sequence>IPRRWHSCSLQTFIGFNGRSCWLFLLPVSGSSLPQPLSYKQPAKEKEDKVRLISISCQQQVSAKLLLPERTLTTISGFVYRQFETRYLPRT</sequence>
<comment type="caution">
    <text evidence="1">The sequence shown here is derived from an EMBL/GenBank/DDBJ whole genome shotgun (WGS) entry which is preliminary data.</text>
</comment>
<reference evidence="1" key="1">
    <citation type="journal article" date="2022" name="bioRxiv">
        <title>Sequencing and chromosome-scale assembly of the giantPleurodeles waltlgenome.</title>
        <authorList>
            <person name="Brown T."/>
            <person name="Elewa A."/>
            <person name="Iarovenko S."/>
            <person name="Subramanian E."/>
            <person name="Araus A.J."/>
            <person name="Petzold A."/>
            <person name="Susuki M."/>
            <person name="Suzuki K.-i.T."/>
            <person name="Hayashi T."/>
            <person name="Toyoda A."/>
            <person name="Oliveira C."/>
            <person name="Osipova E."/>
            <person name="Leigh N.D."/>
            <person name="Simon A."/>
            <person name="Yun M.H."/>
        </authorList>
    </citation>
    <scope>NUCLEOTIDE SEQUENCE</scope>
    <source>
        <strain evidence="1">20211129_DDA</strain>
        <tissue evidence="1">Liver</tissue>
    </source>
</reference>
<dbReference type="AlphaFoldDB" id="A0AAV7S946"/>
<keyword evidence="2" id="KW-1185">Reference proteome</keyword>
<evidence type="ECO:0000313" key="1">
    <source>
        <dbReference type="EMBL" id="KAJ1159763.1"/>
    </source>
</evidence>
<gene>
    <name evidence="1" type="ORF">NDU88_000268</name>
</gene>
<evidence type="ECO:0000313" key="2">
    <source>
        <dbReference type="Proteomes" id="UP001066276"/>
    </source>
</evidence>
<dbReference type="Proteomes" id="UP001066276">
    <property type="component" value="Chromosome 4_2"/>
</dbReference>
<protein>
    <submittedName>
        <fullName evidence="1">Uncharacterized protein</fullName>
    </submittedName>
</protein>
<organism evidence="1 2">
    <name type="scientific">Pleurodeles waltl</name>
    <name type="common">Iberian ribbed newt</name>
    <dbReference type="NCBI Taxonomy" id="8319"/>
    <lineage>
        <taxon>Eukaryota</taxon>
        <taxon>Metazoa</taxon>
        <taxon>Chordata</taxon>
        <taxon>Craniata</taxon>
        <taxon>Vertebrata</taxon>
        <taxon>Euteleostomi</taxon>
        <taxon>Amphibia</taxon>
        <taxon>Batrachia</taxon>
        <taxon>Caudata</taxon>
        <taxon>Salamandroidea</taxon>
        <taxon>Salamandridae</taxon>
        <taxon>Pleurodelinae</taxon>
        <taxon>Pleurodeles</taxon>
    </lineage>
</organism>
<dbReference type="EMBL" id="JANPWB010000008">
    <property type="protein sequence ID" value="KAJ1159763.1"/>
    <property type="molecule type" value="Genomic_DNA"/>
</dbReference>
<name>A0AAV7S946_PLEWA</name>
<feature type="non-terminal residue" evidence="1">
    <location>
        <position position="91"/>
    </location>
</feature>
<proteinExistence type="predicted"/>
<feature type="non-terminal residue" evidence="1">
    <location>
        <position position="1"/>
    </location>
</feature>
<accession>A0AAV7S946</accession>